<dbReference type="Proteomes" id="UP000198809">
    <property type="component" value="Unassembled WGS sequence"/>
</dbReference>
<evidence type="ECO:0000313" key="2">
    <source>
        <dbReference type="Proteomes" id="UP000198809"/>
    </source>
</evidence>
<name>A0A1H8JZ45_9BACL</name>
<evidence type="ECO:0008006" key="3">
    <source>
        <dbReference type="Google" id="ProtNLM"/>
    </source>
</evidence>
<sequence>MLFCVPENVQSVVIGERGILALTKSGTVWASLSAEDAALNRLKKVPGLSEIVSIQTGYGFNLVKNGKGEYRLWEAGTNQKSLQKVTALSGISRLTLNFGGLAAVRKDGSLWTWKRDYLSDKLAFTRPRQMKGVYEPVSFAEGENSRYAVLADGTAMSWGTNLFGQLGIGVNESRPFTASPIVKPVSLRVGGVLLNPTQPPLYRDGKVFVPLRNVADGLGLTVKAANDGSIALTGHGRSVVVPAAGSFKVSYTLLVPAGKLAQSLGSSLKWDSKSYEISFTNTGAQ</sequence>
<dbReference type="EMBL" id="FODH01000003">
    <property type="protein sequence ID" value="SEN85963.1"/>
    <property type="molecule type" value="Genomic_DNA"/>
</dbReference>
<dbReference type="SUPFAM" id="SSF50985">
    <property type="entry name" value="RCC1/BLIP-II"/>
    <property type="match status" value="1"/>
</dbReference>
<dbReference type="PROSITE" id="PS50012">
    <property type="entry name" value="RCC1_3"/>
    <property type="match status" value="1"/>
</dbReference>
<dbReference type="InterPro" id="IPR009091">
    <property type="entry name" value="RCC1/BLIP-II"/>
</dbReference>
<dbReference type="STRING" id="1333845.SAMN04487895_103208"/>
<dbReference type="AlphaFoldDB" id="A0A1H8JZ45"/>
<dbReference type="Gene3D" id="2.130.10.30">
    <property type="entry name" value="Regulator of chromosome condensation 1/beta-lactamase-inhibitor protein II"/>
    <property type="match status" value="1"/>
</dbReference>
<dbReference type="InterPro" id="IPR000408">
    <property type="entry name" value="Reg_chr_condens"/>
</dbReference>
<reference evidence="1 2" key="1">
    <citation type="submission" date="2016-10" db="EMBL/GenBank/DDBJ databases">
        <authorList>
            <person name="de Groot N.N."/>
        </authorList>
    </citation>
    <scope>NUCLEOTIDE SEQUENCE [LARGE SCALE GENOMIC DNA]</scope>
    <source>
        <strain evidence="1 2">CGMCC 1.10238</strain>
    </source>
</reference>
<proteinExistence type="predicted"/>
<gene>
    <name evidence="1" type="ORF">SAMN04487895_103208</name>
</gene>
<evidence type="ECO:0000313" key="1">
    <source>
        <dbReference type="EMBL" id="SEN85963.1"/>
    </source>
</evidence>
<protein>
    <recommendedName>
        <fullName evidence="3">Copper amine oxidase N-terminal domain-containing protein</fullName>
    </recommendedName>
</protein>
<accession>A0A1H8JZ45</accession>
<organism evidence="1 2">
    <name type="scientific">Paenibacillus sophorae</name>
    <dbReference type="NCBI Taxonomy" id="1333845"/>
    <lineage>
        <taxon>Bacteria</taxon>
        <taxon>Bacillati</taxon>
        <taxon>Bacillota</taxon>
        <taxon>Bacilli</taxon>
        <taxon>Bacillales</taxon>
        <taxon>Paenibacillaceae</taxon>
        <taxon>Paenibacillus</taxon>
    </lineage>
</organism>